<gene>
    <name evidence="7" type="ORF">NX780_04975</name>
</gene>
<dbReference type="Pfam" id="PF16189">
    <property type="entry name" value="Creatinase_N_2"/>
    <property type="match status" value="1"/>
</dbReference>
<evidence type="ECO:0000259" key="4">
    <source>
        <dbReference type="Pfam" id="PF00557"/>
    </source>
</evidence>
<name>A0ABT2AHH2_9BURK</name>
<dbReference type="CDD" id="cd01085">
    <property type="entry name" value="APP"/>
    <property type="match status" value="1"/>
</dbReference>
<keyword evidence="3" id="KW-0378">Hydrolase</keyword>
<protein>
    <submittedName>
        <fullName evidence="7">Aminopeptidase P family protein</fullName>
    </submittedName>
</protein>
<keyword evidence="2" id="KW-0479">Metal-binding</keyword>
<evidence type="ECO:0000256" key="2">
    <source>
        <dbReference type="ARBA" id="ARBA00022723"/>
    </source>
</evidence>
<dbReference type="InterPro" id="IPR036005">
    <property type="entry name" value="Creatinase/aminopeptidase-like"/>
</dbReference>
<dbReference type="Pfam" id="PF01321">
    <property type="entry name" value="Creatinase_N"/>
    <property type="match status" value="1"/>
</dbReference>
<dbReference type="InterPro" id="IPR050422">
    <property type="entry name" value="X-Pro_aminopeptidase_P"/>
</dbReference>
<evidence type="ECO:0000259" key="5">
    <source>
        <dbReference type="Pfam" id="PF01321"/>
    </source>
</evidence>
<dbReference type="Pfam" id="PF00557">
    <property type="entry name" value="Peptidase_M24"/>
    <property type="match status" value="1"/>
</dbReference>
<dbReference type="EMBL" id="JANUHA010000002">
    <property type="protein sequence ID" value="MCS0595694.1"/>
    <property type="molecule type" value="Genomic_DNA"/>
</dbReference>
<reference evidence="7 8" key="1">
    <citation type="submission" date="2022-08" db="EMBL/GenBank/DDBJ databases">
        <title>Reclassification of Massilia species as members of the genera Telluria, Duganella, Pseudoduganella, Mokoshia gen. nov. and Zemynaea gen. nov. using orthogonal and non-orthogonal genome-based approaches.</title>
        <authorList>
            <person name="Bowman J.P."/>
        </authorList>
    </citation>
    <scope>NUCLEOTIDE SEQUENCE [LARGE SCALE GENOMIC DNA]</scope>
    <source>
        <strain evidence="7 8">JCM 31661</strain>
    </source>
</reference>
<evidence type="ECO:0000259" key="6">
    <source>
        <dbReference type="Pfam" id="PF16188"/>
    </source>
</evidence>
<dbReference type="Gene3D" id="3.40.350.10">
    <property type="entry name" value="Creatinase/prolidase N-terminal domain"/>
    <property type="match status" value="2"/>
</dbReference>
<keyword evidence="8" id="KW-1185">Reference proteome</keyword>
<dbReference type="Proteomes" id="UP001206572">
    <property type="component" value="Unassembled WGS sequence"/>
</dbReference>
<proteinExistence type="inferred from homology"/>
<dbReference type="PANTHER" id="PTHR43763:SF6">
    <property type="entry name" value="XAA-PRO AMINOPEPTIDASE 1"/>
    <property type="match status" value="1"/>
</dbReference>
<feature type="domain" description="Peptidase M24 C-terminal" evidence="6">
    <location>
        <begin position="549"/>
        <end position="609"/>
    </location>
</feature>
<accession>A0ABT2AHH2</accession>
<dbReference type="InterPro" id="IPR033740">
    <property type="entry name" value="Pept_M24B"/>
</dbReference>
<dbReference type="SUPFAM" id="SSF53092">
    <property type="entry name" value="Creatinase/prolidase N-terminal domain"/>
    <property type="match status" value="1"/>
</dbReference>
<dbReference type="SUPFAM" id="SSF55920">
    <property type="entry name" value="Creatinase/aminopeptidase"/>
    <property type="match status" value="1"/>
</dbReference>
<evidence type="ECO:0000256" key="1">
    <source>
        <dbReference type="ARBA" id="ARBA00008766"/>
    </source>
</evidence>
<feature type="domain" description="Creatinase N-terminal" evidence="5">
    <location>
        <begin position="17"/>
        <end position="144"/>
    </location>
</feature>
<feature type="domain" description="Peptidase M24" evidence="4">
    <location>
        <begin position="322"/>
        <end position="538"/>
    </location>
</feature>
<keyword evidence="7" id="KW-0645">Protease</keyword>
<dbReference type="RefSeq" id="WP_258826742.1">
    <property type="nucleotide sequence ID" value="NZ_JANUHA010000002.1"/>
</dbReference>
<dbReference type="PANTHER" id="PTHR43763">
    <property type="entry name" value="XAA-PRO AMINOPEPTIDASE 1"/>
    <property type="match status" value="1"/>
</dbReference>
<dbReference type="InterPro" id="IPR029149">
    <property type="entry name" value="Creatin/AminoP/Spt16_N"/>
</dbReference>
<keyword evidence="7" id="KW-0031">Aminopeptidase</keyword>
<dbReference type="InterPro" id="IPR000587">
    <property type="entry name" value="Creatinase_N"/>
</dbReference>
<dbReference type="Pfam" id="PF16188">
    <property type="entry name" value="Peptidase_M24_C"/>
    <property type="match status" value="1"/>
</dbReference>
<evidence type="ECO:0000313" key="8">
    <source>
        <dbReference type="Proteomes" id="UP001206572"/>
    </source>
</evidence>
<dbReference type="Gene3D" id="3.90.230.10">
    <property type="entry name" value="Creatinase/methionine aminopeptidase superfamily"/>
    <property type="match status" value="1"/>
</dbReference>
<comment type="similarity">
    <text evidence="1">Belongs to the peptidase M24B family.</text>
</comment>
<evidence type="ECO:0000256" key="3">
    <source>
        <dbReference type="ARBA" id="ARBA00022801"/>
    </source>
</evidence>
<evidence type="ECO:0000313" key="7">
    <source>
        <dbReference type="EMBL" id="MCS0595694.1"/>
    </source>
</evidence>
<sequence length="609" mass="65429">MSSPVFEQAPVSTIAQRLAALRGAMARAGIDAYVVPSSDPHLSEYLPGHWKGREWLSGFTGSVGTFIATANFAGVWTDGRYWTQAETELAGTDIALMKIPGAASQLHVDWLAANLAAGQTVAVDARVLGLAGARLLADALTARNIRLRTDIDLLDEVWSERPGLPADAVFEHLPPYATMARADKLAATRAAMEQHGAGFHFISTLDDIAYLFNLRGADVSFNPVFLAHALIGRADATLFVGEGKVPAEVRARLEADGVHLAPYANAATALSALPDGATLLLDPRRVTAGMRAAVSEGVNVVEAINPTTFAKSKKLDSEAVNVRAAMEQDGAALCEFFSWLEPELENAARAPLDEVAIDTHITASRARRPNFISPSFSTIAGFNANGAIMHYRAAQETCATIEGDGLLLIDSGGQYLGGTTDITRVIPVGTPSEAQKRDYTLVLKGLINLSSTRFPRGTRAPLLDAIARAPIWAAGIDYGHGTGHGVGYFLNVHEGPQTISPAVPPDPHTAMEPGMITSIEPGIYRPGRWGIRIENLVLNQIVDSTEFGEYLGFETLTLCPIDTRPLDRSLLREDEIAWLNAYHATVRARLEPHVNGAARDWLIKRTEAI</sequence>
<dbReference type="InterPro" id="IPR000994">
    <property type="entry name" value="Pept_M24"/>
</dbReference>
<comment type="caution">
    <text evidence="7">The sequence shown here is derived from an EMBL/GenBank/DDBJ whole genome shotgun (WGS) entry which is preliminary data.</text>
</comment>
<organism evidence="7 8">
    <name type="scientific">Massilia agri</name>
    <dbReference type="NCBI Taxonomy" id="1886785"/>
    <lineage>
        <taxon>Bacteria</taxon>
        <taxon>Pseudomonadati</taxon>
        <taxon>Pseudomonadota</taxon>
        <taxon>Betaproteobacteria</taxon>
        <taxon>Burkholderiales</taxon>
        <taxon>Oxalobacteraceae</taxon>
        <taxon>Telluria group</taxon>
        <taxon>Massilia</taxon>
    </lineage>
</organism>
<dbReference type="InterPro" id="IPR032416">
    <property type="entry name" value="Peptidase_M24_C"/>
</dbReference>
<dbReference type="GO" id="GO:0004177">
    <property type="term" value="F:aminopeptidase activity"/>
    <property type="evidence" value="ECO:0007669"/>
    <property type="project" value="UniProtKB-KW"/>
</dbReference>